<dbReference type="EMBL" id="WHOC01000040">
    <property type="protein sequence ID" value="NOU85652.1"/>
    <property type="molecule type" value="Genomic_DNA"/>
</dbReference>
<dbReference type="InterPro" id="IPR012854">
    <property type="entry name" value="Cu_amine_oxidase-like_N"/>
</dbReference>
<keyword evidence="6" id="KW-1185">Reference proteome</keyword>
<reference evidence="5 6" key="1">
    <citation type="submission" date="2019-10" db="EMBL/GenBank/DDBJ databases">
        <title>Description of Paenibacillus choica sp. nov.</title>
        <authorList>
            <person name="Carlier A."/>
            <person name="Qi S."/>
        </authorList>
    </citation>
    <scope>NUCLEOTIDE SEQUENCE [LARGE SCALE GENOMIC DNA]</scope>
    <source>
        <strain evidence="5 6">LMG 31460</strain>
    </source>
</reference>
<feature type="repeat" description="ANK" evidence="3">
    <location>
        <begin position="282"/>
        <end position="311"/>
    </location>
</feature>
<evidence type="ECO:0000256" key="1">
    <source>
        <dbReference type="ARBA" id="ARBA00022737"/>
    </source>
</evidence>
<dbReference type="Pfam" id="PF07833">
    <property type="entry name" value="Cu_amine_oxidN1"/>
    <property type="match status" value="1"/>
</dbReference>
<protein>
    <recommendedName>
        <fullName evidence="4">Copper amine oxidase-like N-terminal domain-containing protein</fullName>
    </recommendedName>
</protein>
<evidence type="ECO:0000313" key="6">
    <source>
        <dbReference type="Proteomes" id="UP000658690"/>
    </source>
</evidence>
<name>A0ABX1YWZ8_9BACL</name>
<feature type="domain" description="Copper amine oxidase-like N-terminal" evidence="4">
    <location>
        <begin position="45"/>
        <end position="96"/>
    </location>
</feature>
<dbReference type="Proteomes" id="UP000658690">
    <property type="component" value="Unassembled WGS sequence"/>
</dbReference>
<sequence>MSDFSLFRREKYTLKKIVIGMVLGAGITFSTAVYASDAIQAIKYQVKFLFNGVAKQLDSEYTVLNYNGHAYVPIRFVAESMRAQVEFNETEQQISIKYGTPTEQLKSRIEMTALQLFETAGRGDLNETKKQVDAIAPADLNPVFLQIFKMAHMFQGKPHVANLVELLIQKQVDLNIVDDSNGYTPLHYAAERAIDLTESLLDAKAKVNVSANGLTPLMQVSSKKQLGLVNKMLAMGADPNLGGGALLSALHPFANSGLTDESVQIVKNLIAYKADVNAANADGETPLIAAVNMSMPQSRQIVQLLLEHGADPIQMPKSNWSGTTPLMRAVNPYGYDSVQGVYTMVEKLINAHADVNAADEKGNTALSFAVEFNQHAIEGNAEVIRLLLSKGAKTQVKDKDGVTALAKAKNIVDEKKRDEIVKLLEGQSTE</sequence>
<evidence type="ECO:0000313" key="5">
    <source>
        <dbReference type="EMBL" id="NOU85652.1"/>
    </source>
</evidence>
<gene>
    <name evidence="5" type="ORF">GC102_07650</name>
</gene>
<evidence type="ECO:0000256" key="3">
    <source>
        <dbReference type="PROSITE-ProRule" id="PRU00023"/>
    </source>
</evidence>
<dbReference type="PANTHER" id="PTHR24173:SF74">
    <property type="entry name" value="ANKYRIN REPEAT DOMAIN-CONTAINING PROTEIN 16"/>
    <property type="match status" value="1"/>
</dbReference>
<dbReference type="InterPro" id="IPR036770">
    <property type="entry name" value="Ankyrin_rpt-contain_sf"/>
</dbReference>
<proteinExistence type="predicted"/>
<dbReference type="Gene3D" id="1.25.40.20">
    <property type="entry name" value="Ankyrin repeat-containing domain"/>
    <property type="match status" value="3"/>
</dbReference>
<dbReference type="PROSITE" id="PS50088">
    <property type="entry name" value="ANK_REPEAT"/>
    <property type="match status" value="3"/>
</dbReference>
<comment type="caution">
    <text evidence="5">The sequence shown here is derived from an EMBL/GenBank/DDBJ whole genome shotgun (WGS) entry which is preliminary data.</text>
</comment>
<dbReference type="InterPro" id="IPR002110">
    <property type="entry name" value="Ankyrin_rpt"/>
</dbReference>
<evidence type="ECO:0000259" key="4">
    <source>
        <dbReference type="Pfam" id="PF07833"/>
    </source>
</evidence>
<accession>A0ABX1YWZ8</accession>
<keyword evidence="2 3" id="KW-0040">ANK repeat</keyword>
<dbReference type="Pfam" id="PF12796">
    <property type="entry name" value="Ank_2"/>
    <property type="match status" value="3"/>
</dbReference>
<evidence type="ECO:0000256" key="2">
    <source>
        <dbReference type="ARBA" id="ARBA00023043"/>
    </source>
</evidence>
<feature type="repeat" description="ANK" evidence="3">
    <location>
        <begin position="321"/>
        <end position="360"/>
    </location>
</feature>
<feature type="repeat" description="ANK" evidence="3">
    <location>
        <begin position="361"/>
        <end position="399"/>
    </location>
</feature>
<dbReference type="SUPFAM" id="SSF48403">
    <property type="entry name" value="Ankyrin repeat"/>
    <property type="match status" value="1"/>
</dbReference>
<dbReference type="PROSITE" id="PS50297">
    <property type="entry name" value="ANK_REP_REGION"/>
    <property type="match status" value="1"/>
</dbReference>
<organism evidence="5 6">
    <name type="scientific">Paenibacillus germinis</name>
    <dbReference type="NCBI Taxonomy" id="2654979"/>
    <lineage>
        <taxon>Bacteria</taxon>
        <taxon>Bacillati</taxon>
        <taxon>Bacillota</taxon>
        <taxon>Bacilli</taxon>
        <taxon>Bacillales</taxon>
        <taxon>Paenibacillaceae</taxon>
        <taxon>Paenibacillus</taxon>
    </lineage>
</organism>
<dbReference type="PANTHER" id="PTHR24173">
    <property type="entry name" value="ANKYRIN REPEAT CONTAINING"/>
    <property type="match status" value="1"/>
</dbReference>
<keyword evidence="1" id="KW-0677">Repeat</keyword>
<dbReference type="SMART" id="SM00248">
    <property type="entry name" value="ANK"/>
    <property type="match status" value="6"/>
</dbReference>